<dbReference type="EMBL" id="CP032092">
    <property type="protein sequence ID" value="AXV67746.1"/>
    <property type="molecule type" value="Genomic_DNA"/>
</dbReference>
<geneLocation type="plasmid" evidence="1 2">
    <name>unnamed2</name>
</geneLocation>
<dbReference type="Proteomes" id="UP000264605">
    <property type="component" value="Plasmid unnamed2"/>
</dbReference>
<dbReference type="RefSeq" id="WP_036973816.1">
    <property type="nucleotide sequence ID" value="NZ_CP032092.1"/>
</dbReference>
<evidence type="ECO:0000313" key="2">
    <source>
        <dbReference type="Proteomes" id="UP000264605"/>
    </source>
</evidence>
<dbReference type="KEGG" id="pdj:D0907_20680"/>
<reference evidence="1 2" key="1">
    <citation type="submission" date="2018-08" db="EMBL/GenBank/DDBJ databases">
        <title>Draft genome sequence of Pseudoalteromonas donghaensis HJ51.</title>
        <authorList>
            <person name="Oh J."/>
            <person name="Roh D."/>
        </authorList>
    </citation>
    <scope>NUCLEOTIDE SEQUENCE [LARGE SCALE GENOMIC DNA]</scope>
    <source>
        <strain evidence="1 2">HJ51</strain>
        <plasmid evidence="1 2">unnamed2</plasmid>
    </source>
</reference>
<name>A0AAD0WFH4_9GAMM</name>
<protein>
    <submittedName>
        <fullName evidence="1">Uncharacterized protein</fullName>
    </submittedName>
</protein>
<dbReference type="GeneID" id="99507892"/>
<proteinExistence type="predicted"/>
<keyword evidence="1" id="KW-0614">Plasmid</keyword>
<evidence type="ECO:0000313" key="1">
    <source>
        <dbReference type="EMBL" id="AXV67746.1"/>
    </source>
</evidence>
<dbReference type="AlphaFoldDB" id="A0AAD0WFH4"/>
<sequence>MNKLIPTYSGYNNHNQLKIQSVYCIVYDRLTLKVLATAETHNEASQIATEIFNKDKVFAVPGEIRFSDESISHSNILGMNLVNFEFFVEANMSHPLIKSTFTGEH</sequence>
<gene>
    <name evidence="1" type="ORF">D0907_20680</name>
</gene>
<organism evidence="1 2">
    <name type="scientific">Pseudoalteromonas lipolytica</name>
    <dbReference type="NCBI Taxonomy" id="570156"/>
    <lineage>
        <taxon>Bacteria</taxon>
        <taxon>Pseudomonadati</taxon>
        <taxon>Pseudomonadota</taxon>
        <taxon>Gammaproteobacteria</taxon>
        <taxon>Alteromonadales</taxon>
        <taxon>Pseudoalteromonadaceae</taxon>
        <taxon>Pseudoalteromonas</taxon>
    </lineage>
</organism>
<accession>A0AAD0WFH4</accession>